<dbReference type="RefSeq" id="WP_251933593.1">
    <property type="nucleotide sequence ID" value="NZ_CP098747.1"/>
</dbReference>
<name>A0ABY4W3L6_9PROT</name>
<proteinExistence type="predicted"/>
<evidence type="ECO:0000256" key="1">
    <source>
        <dbReference type="SAM" id="MobiDB-lite"/>
    </source>
</evidence>
<evidence type="ECO:0000313" key="3">
    <source>
        <dbReference type="Proteomes" id="UP001056291"/>
    </source>
</evidence>
<keyword evidence="3" id="KW-1185">Reference proteome</keyword>
<dbReference type="PIRSF" id="PIRSF032131">
    <property type="entry name" value="UCP032131"/>
    <property type="match status" value="1"/>
</dbReference>
<reference evidence="2" key="1">
    <citation type="submission" date="2022-06" db="EMBL/GenBank/DDBJ databases">
        <title>Sneathiella actinostolidae sp. nov., isolated from a sea anemonein the Western Pacific Ocean.</title>
        <authorList>
            <person name="Wei M.J."/>
        </authorList>
    </citation>
    <scope>NUCLEOTIDE SEQUENCE</scope>
    <source>
        <strain evidence="2">PHK-P5</strain>
    </source>
</reference>
<organism evidence="2 3">
    <name type="scientific">Sneathiella marina</name>
    <dbReference type="NCBI Taxonomy" id="2950108"/>
    <lineage>
        <taxon>Bacteria</taxon>
        <taxon>Pseudomonadati</taxon>
        <taxon>Pseudomonadota</taxon>
        <taxon>Alphaproteobacteria</taxon>
        <taxon>Sneathiellales</taxon>
        <taxon>Sneathiellaceae</taxon>
        <taxon>Sneathiella</taxon>
    </lineage>
</organism>
<gene>
    <name evidence="2" type="ORF">NBZ79_16250</name>
</gene>
<dbReference type="EMBL" id="CP098747">
    <property type="protein sequence ID" value="USG60713.1"/>
    <property type="molecule type" value="Genomic_DNA"/>
</dbReference>
<dbReference type="InterPro" id="IPR009562">
    <property type="entry name" value="DUF1178"/>
</dbReference>
<sequence length="146" mass="16084">MIKYDLQCDNAHIFEAWFKNSATYDAQVSANALVCAVCGTTGITKAPMAPSVPKKNSLSKSDRAAIAEKETKQAAAMMMAMREVRNTVEKNFDNVGDQFAEEARKIHYGETETRGIYGQATAEESSELKEEGVEISEIPWVPNTDN</sequence>
<feature type="region of interest" description="Disordered" evidence="1">
    <location>
        <begin position="115"/>
        <end position="146"/>
    </location>
</feature>
<protein>
    <submittedName>
        <fullName evidence="2">DUF1178 family protein</fullName>
    </submittedName>
</protein>
<evidence type="ECO:0000313" key="2">
    <source>
        <dbReference type="EMBL" id="USG60713.1"/>
    </source>
</evidence>
<accession>A0ABY4W3L6</accession>
<dbReference type="Pfam" id="PF06676">
    <property type="entry name" value="DUF1178"/>
    <property type="match status" value="1"/>
</dbReference>
<dbReference type="Proteomes" id="UP001056291">
    <property type="component" value="Chromosome"/>
</dbReference>